<dbReference type="CDD" id="cd00397">
    <property type="entry name" value="DNA_BRE_C"/>
    <property type="match status" value="1"/>
</dbReference>
<dbReference type="InterPro" id="IPR013762">
    <property type="entry name" value="Integrase-like_cat_sf"/>
</dbReference>
<evidence type="ECO:0000256" key="3">
    <source>
        <dbReference type="ARBA" id="ARBA00023172"/>
    </source>
</evidence>
<protein>
    <submittedName>
        <fullName evidence="5">Site-specific integrase</fullName>
    </submittedName>
</protein>
<accession>A0ABT7SBV0</accession>
<keyword evidence="2" id="KW-0238">DNA-binding</keyword>
<keyword evidence="6" id="KW-1185">Reference proteome</keyword>
<evidence type="ECO:0000313" key="5">
    <source>
        <dbReference type="EMBL" id="MDM7853658.1"/>
    </source>
</evidence>
<dbReference type="Pfam" id="PF00589">
    <property type="entry name" value="Phage_integrase"/>
    <property type="match status" value="1"/>
</dbReference>
<dbReference type="InterPro" id="IPR002104">
    <property type="entry name" value="Integrase_catalytic"/>
</dbReference>
<evidence type="ECO:0000259" key="4">
    <source>
        <dbReference type="PROSITE" id="PS51898"/>
    </source>
</evidence>
<keyword evidence="3" id="KW-0233">DNA recombination</keyword>
<dbReference type="Gene3D" id="1.10.443.10">
    <property type="entry name" value="Intergrase catalytic core"/>
    <property type="match status" value="1"/>
</dbReference>
<reference evidence="5 6" key="1">
    <citation type="submission" date="2023-06" db="EMBL/GenBank/DDBJ databases">
        <title>Cellulomonas sp. MW4 Whole genome sequence.</title>
        <authorList>
            <person name="Park S."/>
        </authorList>
    </citation>
    <scope>NUCLEOTIDE SEQUENCE [LARGE SCALE GENOMIC DNA]</scope>
    <source>
        <strain evidence="5 6">MW4</strain>
    </source>
</reference>
<evidence type="ECO:0000256" key="2">
    <source>
        <dbReference type="ARBA" id="ARBA00023125"/>
    </source>
</evidence>
<evidence type="ECO:0000256" key="1">
    <source>
        <dbReference type="ARBA" id="ARBA00008857"/>
    </source>
</evidence>
<dbReference type="InterPro" id="IPR011010">
    <property type="entry name" value="DNA_brk_join_enz"/>
</dbReference>
<dbReference type="PROSITE" id="PS51898">
    <property type="entry name" value="TYR_RECOMBINASE"/>
    <property type="match status" value="1"/>
</dbReference>
<organism evidence="5 6">
    <name type="scientific">Cellulomonas alba</name>
    <dbReference type="NCBI Taxonomy" id="3053467"/>
    <lineage>
        <taxon>Bacteria</taxon>
        <taxon>Bacillati</taxon>
        <taxon>Actinomycetota</taxon>
        <taxon>Actinomycetes</taxon>
        <taxon>Micrococcales</taxon>
        <taxon>Cellulomonadaceae</taxon>
        <taxon>Cellulomonas</taxon>
    </lineage>
</organism>
<dbReference type="Proteomes" id="UP001529338">
    <property type="component" value="Unassembled WGS sequence"/>
</dbReference>
<comment type="caution">
    <text evidence="5">The sequence shown here is derived from an EMBL/GenBank/DDBJ whole genome shotgun (WGS) entry which is preliminary data.</text>
</comment>
<dbReference type="InterPro" id="IPR050090">
    <property type="entry name" value="Tyrosine_recombinase_XerCD"/>
</dbReference>
<sequence length="438" mass="47620">MNATTLHAVTAKEAHRLAKTVARRADALGRFRGRYRHNKESSRAMTGALRRLAMRFSDGQHDETSFPWELLVDRDLAQLMWSTVAAGVSAATATRDASALRVMLQCCYRAGLLTYEQYRDAITFEAKGGLPRRPAGTYLTTAELGAVLEACMTGPGNDATGVRDAALIAFLAGSGPRRNEVVNVDLADLDLPELKAWLGTTKGGAPRDAWLHPAAADYLDRWLEIRGGQPGPLFVPLSRTGRPLVGHGPLSSHQVWKIVRTRGEQAGITGLAPHDMRRFLISHLLPTTDITLVARIVGHARVSTTAKYDRRPQEAQRLAIASLDLPAPDPTAVQCLEELKRLSRELGLALGGSVVVSRLPRVSNGAASARVTVSGGPDDEVREFELTAPDLQGLADRLAITVDYVRGLEQNDVATYRSLFFAGVDIDELRELTADLLR</sequence>
<dbReference type="RefSeq" id="WP_289453176.1">
    <property type="nucleotide sequence ID" value="NZ_JAUCGQ010000001.1"/>
</dbReference>
<feature type="domain" description="Tyr recombinase" evidence="4">
    <location>
        <begin position="134"/>
        <end position="323"/>
    </location>
</feature>
<evidence type="ECO:0000313" key="6">
    <source>
        <dbReference type="Proteomes" id="UP001529338"/>
    </source>
</evidence>
<dbReference type="PANTHER" id="PTHR30349">
    <property type="entry name" value="PHAGE INTEGRASE-RELATED"/>
    <property type="match status" value="1"/>
</dbReference>
<name>A0ABT7SBV0_9CELL</name>
<comment type="similarity">
    <text evidence="1">Belongs to the 'phage' integrase family.</text>
</comment>
<dbReference type="PANTHER" id="PTHR30349:SF41">
    <property type="entry name" value="INTEGRASE_RECOMBINASE PROTEIN MJ0367-RELATED"/>
    <property type="match status" value="1"/>
</dbReference>
<dbReference type="EMBL" id="JAUCGQ010000001">
    <property type="protein sequence ID" value="MDM7853658.1"/>
    <property type="molecule type" value="Genomic_DNA"/>
</dbReference>
<proteinExistence type="inferred from homology"/>
<dbReference type="SUPFAM" id="SSF56349">
    <property type="entry name" value="DNA breaking-rejoining enzymes"/>
    <property type="match status" value="1"/>
</dbReference>
<gene>
    <name evidence="5" type="ORF">QRT04_01825</name>
</gene>